<dbReference type="OMA" id="NMAGQAT"/>
<evidence type="ECO:0000256" key="1">
    <source>
        <dbReference type="SAM" id="Coils"/>
    </source>
</evidence>
<keyword evidence="1" id="KW-0175">Coiled coil</keyword>
<dbReference type="HOGENOM" id="CLU_035197_1_0_1"/>
<feature type="compositionally biased region" description="Basic and acidic residues" evidence="2">
    <location>
        <begin position="270"/>
        <end position="288"/>
    </location>
</feature>
<keyword evidence="4" id="KW-1185">Reference proteome</keyword>
<sequence length="400" mass="42496">MADLQSKMDGHQQEIDHAKEQIHDTAQKADSYLTELTKSVEEYEKKHSDFESSGRYLKSALEASRSATQKLKTQGQDLSERTVPVAIDGMQKVRESLDELKSQAVAYDNKYAGSRGQQTVDTLQHWVNVGRQRATEALEMTNEQLLKLRDAIGNMAGQAAQGAQDPPVGETVRAAELGDEKLGVSTQAGGVVQRVKDLDARLGVTATAAKVDTKVTGGLGCKVAATTVDIVSESVNYISETLYNAKLAAEQSETAQGVEAKGASAADAAAAKKNEVHETATEALEQGKAKAGMATDKTEEKAGEVKDTTAEKADQAKEMAKEKADMAKDKACEMKGKAAEKADQAKDKTQEKAGESKGVAGQAAQKAGEVKDKAKEQLGSAADTAKAKATKYGKQSRSSK</sequence>
<feature type="coiled-coil region" evidence="1">
    <location>
        <begin position="90"/>
        <end position="151"/>
    </location>
</feature>
<feature type="compositionally biased region" description="Basic and acidic residues" evidence="2">
    <location>
        <begin position="296"/>
        <end position="355"/>
    </location>
</feature>
<evidence type="ECO:0000256" key="2">
    <source>
        <dbReference type="SAM" id="MobiDB-lite"/>
    </source>
</evidence>
<evidence type="ECO:0000313" key="4">
    <source>
        <dbReference type="Proteomes" id="UP000005238"/>
    </source>
</evidence>
<protein>
    <submittedName>
        <fullName evidence="3">Uncharacterized protein</fullName>
    </submittedName>
</protein>
<dbReference type="EnsemblProtists" id="Phyra86788">
    <property type="protein sequence ID" value="Phyra86788"/>
    <property type="gene ID" value="Phyra86788"/>
</dbReference>
<evidence type="ECO:0000313" key="3">
    <source>
        <dbReference type="EnsemblProtists" id="Phyra86788"/>
    </source>
</evidence>
<dbReference type="Proteomes" id="UP000005238">
    <property type="component" value="Unassembled WGS sequence"/>
</dbReference>
<dbReference type="InParanoid" id="H3H7Q9"/>
<dbReference type="eggNOG" id="KOG4744">
    <property type="taxonomic scope" value="Eukaryota"/>
</dbReference>
<dbReference type="VEuPathDB" id="FungiDB:KRP23_6750"/>
<dbReference type="Gene3D" id="6.10.140.1430">
    <property type="match status" value="2"/>
</dbReference>
<dbReference type="AlphaFoldDB" id="H3H7Q9"/>
<feature type="coiled-coil region" evidence="1">
    <location>
        <begin position="1"/>
        <end position="53"/>
    </location>
</feature>
<name>H3H7Q9_PHYRM</name>
<feature type="compositionally biased region" description="Low complexity" evidence="2">
    <location>
        <begin position="357"/>
        <end position="367"/>
    </location>
</feature>
<reference evidence="3" key="2">
    <citation type="submission" date="2015-06" db="UniProtKB">
        <authorList>
            <consortium name="EnsemblProtists"/>
        </authorList>
    </citation>
    <scope>IDENTIFICATION</scope>
    <source>
        <strain evidence="3">Pr102</strain>
    </source>
</reference>
<proteinExistence type="predicted"/>
<reference evidence="4" key="1">
    <citation type="journal article" date="2006" name="Science">
        <title>Phytophthora genome sequences uncover evolutionary origins and mechanisms of pathogenesis.</title>
        <authorList>
            <person name="Tyler B.M."/>
            <person name="Tripathy S."/>
            <person name="Zhang X."/>
            <person name="Dehal P."/>
            <person name="Jiang R.H."/>
            <person name="Aerts A."/>
            <person name="Arredondo F.D."/>
            <person name="Baxter L."/>
            <person name="Bensasson D."/>
            <person name="Beynon J.L."/>
            <person name="Chapman J."/>
            <person name="Damasceno C.M."/>
            <person name="Dorrance A.E."/>
            <person name="Dou D."/>
            <person name="Dickerman A.W."/>
            <person name="Dubchak I.L."/>
            <person name="Garbelotto M."/>
            <person name="Gijzen M."/>
            <person name="Gordon S.G."/>
            <person name="Govers F."/>
            <person name="Grunwald N.J."/>
            <person name="Huang W."/>
            <person name="Ivors K.L."/>
            <person name="Jones R.W."/>
            <person name="Kamoun S."/>
            <person name="Krampis K."/>
            <person name="Lamour K.H."/>
            <person name="Lee M.K."/>
            <person name="McDonald W.H."/>
            <person name="Medina M."/>
            <person name="Meijer H.J."/>
            <person name="Nordberg E.K."/>
            <person name="Maclean D.J."/>
            <person name="Ospina-Giraldo M.D."/>
            <person name="Morris P.F."/>
            <person name="Phuntumart V."/>
            <person name="Putnam N.H."/>
            <person name="Rash S."/>
            <person name="Rose J.K."/>
            <person name="Sakihama Y."/>
            <person name="Salamov A.A."/>
            <person name="Savidor A."/>
            <person name="Scheuring C.F."/>
            <person name="Smith B.M."/>
            <person name="Sobral B.W."/>
            <person name="Terry A."/>
            <person name="Torto-Alalibo T.A."/>
            <person name="Win J."/>
            <person name="Xu Z."/>
            <person name="Zhang H."/>
            <person name="Grigoriev I.V."/>
            <person name="Rokhsar D.S."/>
            <person name="Boore J.L."/>
        </authorList>
    </citation>
    <scope>NUCLEOTIDE SEQUENCE [LARGE SCALE GENOMIC DNA]</scope>
    <source>
        <strain evidence="4">Pr102</strain>
    </source>
</reference>
<dbReference type="EMBL" id="DS567175">
    <property type="status" value="NOT_ANNOTATED_CDS"/>
    <property type="molecule type" value="Genomic_DNA"/>
</dbReference>
<feature type="region of interest" description="Disordered" evidence="2">
    <location>
        <begin position="269"/>
        <end position="400"/>
    </location>
</feature>
<accession>H3H7Q9</accession>
<dbReference type="STRING" id="164328.H3H7Q9"/>
<organism evidence="3 4">
    <name type="scientific">Phytophthora ramorum</name>
    <name type="common">Sudden oak death agent</name>
    <dbReference type="NCBI Taxonomy" id="164328"/>
    <lineage>
        <taxon>Eukaryota</taxon>
        <taxon>Sar</taxon>
        <taxon>Stramenopiles</taxon>
        <taxon>Oomycota</taxon>
        <taxon>Peronosporomycetes</taxon>
        <taxon>Peronosporales</taxon>
        <taxon>Peronosporaceae</taxon>
        <taxon>Phytophthora</taxon>
    </lineage>
</organism>
<dbReference type="VEuPathDB" id="FungiDB:KRP22_10132"/>